<dbReference type="InterPro" id="IPR032774">
    <property type="entry name" value="WG_beta_rep"/>
</dbReference>
<comment type="caution">
    <text evidence="2">The sequence shown here is derived from an EMBL/GenBank/DDBJ whole genome shotgun (WGS) entry which is preliminary data.</text>
</comment>
<dbReference type="Proteomes" id="UP000551327">
    <property type="component" value="Unassembled WGS sequence"/>
</dbReference>
<reference evidence="2 3" key="1">
    <citation type="submission" date="2020-08" db="EMBL/GenBank/DDBJ databases">
        <title>The genome sequence of type strain Novosphingobium piscinae KCTC 42194.</title>
        <authorList>
            <person name="Liu Y."/>
        </authorList>
    </citation>
    <scope>NUCLEOTIDE SEQUENCE [LARGE SCALE GENOMIC DNA]</scope>
    <source>
        <strain evidence="2 3">KCTC 42194</strain>
    </source>
</reference>
<protein>
    <submittedName>
        <fullName evidence="2">WG repeat-containing protein</fullName>
    </submittedName>
</protein>
<evidence type="ECO:0000313" key="2">
    <source>
        <dbReference type="EMBL" id="MBC2669280.1"/>
    </source>
</evidence>
<dbReference type="AlphaFoldDB" id="A0A7X1FYE4"/>
<feature type="chain" id="PRO_5031469442" evidence="1">
    <location>
        <begin position="27"/>
        <end position="399"/>
    </location>
</feature>
<keyword evidence="1" id="KW-0732">Signal</keyword>
<accession>A0A7X1FYE4</accession>
<organism evidence="2 3">
    <name type="scientific">Novosphingobium piscinae</name>
    <dbReference type="NCBI Taxonomy" id="1507448"/>
    <lineage>
        <taxon>Bacteria</taxon>
        <taxon>Pseudomonadati</taxon>
        <taxon>Pseudomonadota</taxon>
        <taxon>Alphaproteobacteria</taxon>
        <taxon>Sphingomonadales</taxon>
        <taxon>Sphingomonadaceae</taxon>
        <taxon>Novosphingobium</taxon>
    </lineage>
</organism>
<evidence type="ECO:0000256" key="1">
    <source>
        <dbReference type="SAM" id="SignalP"/>
    </source>
</evidence>
<sequence length="399" mass="43460">MTVFARFGFPVLAIIAGSAVATVAMAAELPPTLESGIFGDDRLILAADRETGTLSGYLHDGDCRVFFSGPLKPVTQYQRPELGESYELMSWDPQRPAATFTTTLYSRARGGFNDQITLEPGPDDANRPTACRWRISFDRAGHVGNSLIGAAVVARSRPRLFELAEAKEGLRLEPKGRAALSRDSGVWVTKTYGAAWSLPGMVRITWYDPPGTPRGGYVRERDLYPVRVAGNPESKALPCTMLKDGTFESLGDCATPNPDGSYAVGPDALRQLRFDRHGLAAFAIRAAGYAYVRRDGRALLVPTFDNGPDEFADGLVRVRLGDKLGYADRRLKLVIPAIYDGAHPFTGKRAWACIGCTPVSDGEHSWYRGGQTVCLDPRGHNRPEAECGTAGWVPPQLRE</sequence>
<keyword evidence="3" id="KW-1185">Reference proteome</keyword>
<evidence type="ECO:0000313" key="3">
    <source>
        <dbReference type="Proteomes" id="UP000551327"/>
    </source>
</evidence>
<dbReference type="Pfam" id="PF14903">
    <property type="entry name" value="WG_beta_rep"/>
    <property type="match status" value="1"/>
</dbReference>
<gene>
    <name evidence="2" type="ORF">H7F53_09005</name>
</gene>
<feature type="signal peptide" evidence="1">
    <location>
        <begin position="1"/>
        <end position="26"/>
    </location>
</feature>
<dbReference type="EMBL" id="JACLAX010000007">
    <property type="protein sequence ID" value="MBC2669280.1"/>
    <property type="molecule type" value="Genomic_DNA"/>
</dbReference>
<dbReference type="RefSeq" id="WP_185679144.1">
    <property type="nucleotide sequence ID" value="NZ_JACLAX010000007.1"/>
</dbReference>
<proteinExistence type="predicted"/>
<name>A0A7X1FYE4_9SPHN</name>